<reference evidence="7" key="1">
    <citation type="journal article" date="2019" name="Int. J. Syst. Evol. Microbiol.">
        <title>The Global Catalogue of Microorganisms (GCM) 10K type strain sequencing project: providing services to taxonomists for standard genome sequencing and annotation.</title>
        <authorList>
            <consortium name="The Broad Institute Genomics Platform"/>
            <consortium name="The Broad Institute Genome Sequencing Center for Infectious Disease"/>
            <person name="Wu L."/>
            <person name="Ma J."/>
        </authorList>
    </citation>
    <scope>NUCLEOTIDE SEQUENCE [LARGE SCALE GENOMIC DNA]</scope>
    <source>
        <strain evidence="7">CGMCC 1.12859</strain>
    </source>
</reference>
<keyword evidence="3 4" id="KW-0067">ATP-binding</keyword>
<dbReference type="InterPro" id="IPR011761">
    <property type="entry name" value="ATP-grasp"/>
</dbReference>
<evidence type="ECO:0000313" key="6">
    <source>
        <dbReference type="EMBL" id="MFC7180510.1"/>
    </source>
</evidence>
<evidence type="ECO:0000256" key="3">
    <source>
        <dbReference type="ARBA" id="ARBA00022840"/>
    </source>
</evidence>
<sequence length="418" mass="45393">MKHVVLVDPYAPARGLPPAFLEAGYRCVRLQSTAEIPTVYRGPLDLDGYVANVVHRGDIEETLRQLSAYQPVAVLTGSELGVELADEISELMGLDTNGTKLSATRRDKFRMIERVAAVGLRAPRQAHVTGEAELRSWHREIGGRIVVKPLRSAAGDGVTFCDTPDESAAALAAIMGRENIFSLPNDGAVAQEYLQGAEYIVNTVSRAGQHHVTDSWGSGRLTVNGITDLLVESVLLEPDAPGLDALTAYAFAVLDALGIQYGPSHLEIKMTPDGPCLVEIGARISGGELPYYAAEAIGESQLDWTVDSYVRPERFDARCGAPYRLKHHFAWSALASPYSGTLVSYRGIDRIEALPSFRGLRTLVAPGSAIQPTVNDLTYPLTVTLHHESDGVLQRDLNTIRYLDGTGFYDVDHTRQNG</sequence>
<evidence type="ECO:0000256" key="1">
    <source>
        <dbReference type="ARBA" id="ARBA00022598"/>
    </source>
</evidence>
<dbReference type="PANTHER" id="PTHR43585">
    <property type="entry name" value="FUMIPYRROLE BIOSYNTHESIS PROTEIN C"/>
    <property type="match status" value="1"/>
</dbReference>
<dbReference type="Proteomes" id="UP001596435">
    <property type="component" value="Unassembled WGS sequence"/>
</dbReference>
<organism evidence="6 7">
    <name type="scientific">Kitasatospora paranensis</name>
    <dbReference type="NCBI Taxonomy" id="258053"/>
    <lineage>
        <taxon>Bacteria</taxon>
        <taxon>Bacillati</taxon>
        <taxon>Actinomycetota</taxon>
        <taxon>Actinomycetes</taxon>
        <taxon>Kitasatosporales</taxon>
        <taxon>Streptomycetaceae</taxon>
        <taxon>Kitasatospora</taxon>
    </lineage>
</organism>
<dbReference type="PANTHER" id="PTHR43585:SF2">
    <property type="entry name" value="ATP-GRASP ENZYME FSQD"/>
    <property type="match status" value="1"/>
</dbReference>
<comment type="caution">
    <text evidence="6">The sequence shown here is derived from an EMBL/GenBank/DDBJ whole genome shotgun (WGS) entry which is preliminary data.</text>
</comment>
<keyword evidence="7" id="KW-1185">Reference proteome</keyword>
<dbReference type="NCBIfam" id="NF005543">
    <property type="entry name" value="PRK07206.1"/>
    <property type="match status" value="1"/>
</dbReference>
<evidence type="ECO:0000259" key="5">
    <source>
        <dbReference type="PROSITE" id="PS50975"/>
    </source>
</evidence>
<dbReference type="Gene3D" id="3.30.470.20">
    <property type="entry name" value="ATP-grasp fold, B domain"/>
    <property type="match status" value="1"/>
</dbReference>
<dbReference type="Pfam" id="PF13535">
    <property type="entry name" value="ATP-grasp_4"/>
    <property type="match status" value="1"/>
</dbReference>
<proteinExistence type="predicted"/>
<dbReference type="RefSeq" id="WP_345708693.1">
    <property type="nucleotide sequence ID" value="NZ_BAABKV010000001.1"/>
</dbReference>
<accession>A0ABW2FVQ5</accession>
<name>A0ABW2FVQ5_9ACTN</name>
<keyword evidence="2 4" id="KW-0547">Nucleotide-binding</keyword>
<dbReference type="PROSITE" id="PS50975">
    <property type="entry name" value="ATP_GRASP"/>
    <property type="match status" value="1"/>
</dbReference>
<dbReference type="SUPFAM" id="SSF56059">
    <property type="entry name" value="Glutathione synthetase ATP-binding domain-like"/>
    <property type="match status" value="1"/>
</dbReference>
<gene>
    <name evidence="6" type="ORF">ACFQMG_13195</name>
</gene>
<protein>
    <submittedName>
        <fullName evidence="6">ATP-grasp domain-containing protein</fullName>
    </submittedName>
</protein>
<keyword evidence="1" id="KW-0436">Ligase</keyword>
<evidence type="ECO:0000313" key="7">
    <source>
        <dbReference type="Proteomes" id="UP001596435"/>
    </source>
</evidence>
<dbReference type="EMBL" id="JBHTAJ010000020">
    <property type="protein sequence ID" value="MFC7180510.1"/>
    <property type="molecule type" value="Genomic_DNA"/>
</dbReference>
<dbReference type="InterPro" id="IPR052032">
    <property type="entry name" value="ATP-dep_AA_Ligase"/>
</dbReference>
<evidence type="ECO:0000256" key="4">
    <source>
        <dbReference type="PROSITE-ProRule" id="PRU00409"/>
    </source>
</evidence>
<evidence type="ECO:0000256" key="2">
    <source>
        <dbReference type="ARBA" id="ARBA00022741"/>
    </source>
</evidence>
<feature type="domain" description="ATP-grasp" evidence="5">
    <location>
        <begin position="112"/>
        <end position="310"/>
    </location>
</feature>